<evidence type="ECO:0000313" key="10">
    <source>
        <dbReference type="Proteomes" id="UP000305730"/>
    </source>
</evidence>
<keyword evidence="2 7" id="KW-0812">Transmembrane</keyword>
<comment type="caution">
    <text evidence="9">The sequence shown here is derived from an EMBL/GenBank/DDBJ whole genome shotgun (WGS) entry which is preliminary data.</text>
</comment>
<organism evidence="9 11">
    <name type="scientific">Pseudoalteromonas citrea</name>
    <dbReference type="NCBI Taxonomy" id="43655"/>
    <lineage>
        <taxon>Bacteria</taxon>
        <taxon>Pseudomonadati</taxon>
        <taxon>Pseudomonadota</taxon>
        <taxon>Gammaproteobacteria</taxon>
        <taxon>Alteromonadales</taxon>
        <taxon>Pseudoalteromonadaceae</taxon>
        <taxon>Pseudoalteromonas</taxon>
    </lineage>
</organism>
<evidence type="ECO:0000313" key="8">
    <source>
        <dbReference type="EMBL" id="TMP40534.1"/>
    </source>
</evidence>
<evidence type="ECO:0000256" key="6">
    <source>
        <dbReference type="ARBA" id="ARBA00023316"/>
    </source>
</evidence>
<dbReference type="GO" id="GO:0008932">
    <property type="term" value="F:lytic endotransglycosylase activity"/>
    <property type="evidence" value="ECO:0007669"/>
    <property type="project" value="UniProtKB-UniRule"/>
</dbReference>
<dbReference type="GO" id="GO:0009252">
    <property type="term" value="P:peptidoglycan biosynthetic process"/>
    <property type="evidence" value="ECO:0007669"/>
    <property type="project" value="UniProtKB-UniRule"/>
</dbReference>
<dbReference type="OrthoDB" id="9814591at2"/>
<evidence type="ECO:0000256" key="5">
    <source>
        <dbReference type="ARBA" id="ARBA00023239"/>
    </source>
</evidence>
<dbReference type="GO" id="GO:0071555">
    <property type="term" value="P:cell wall organization"/>
    <property type="evidence" value="ECO:0007669"/>
    <property type="project" value="UniProtKB-KW"/>
</dbReference>
<evidence type="ECO:0000313" key="11">
    <source>
        <dbReference type="Proteomes" id="UP000307706"/>
    </source>
</evidence>
<dbReference type="PANTHER" id="PTHR30518">
    <property type="entry name" value="ENDOLYTIC MUREIN TRANSGLYCOSYLASE"/>
    <property type="match status" value="1"/>
</dbReference>
<dbReference type="FunFam" id="3.30.160.60:FF:000242">
    <property type="entry name" value="Endolytic murein transglycosylase"/>
    <property type="match status" value="1"/>
</dbReference>
<evidence type="ECO:0000256" key="7">
    <source>
        <dbReference type="HAMAP-Rule" id="MF_02065"/>
    </source>
</evidence>
<dbReference type="GO" id="GO:0005886">
    <property type="term" value="C:plasma membrane"/>
    <property type="evidence" value="ECO:0007669"/>
    <property type="project" value="UniProtKB-UniRule"/>
</dbReference>
<comment type="catalytic activity">
    <reaction evidence="7">
        <text>a peptidoglycan chain = a peptidoglycan chain with N-acetyl-1,6-anhydromuramyl-[peptide] at the reducing end + a peptidoglycan chain with N-acetylglucosamine at the non-reducing end.</text>
        <dbReference type="EC" id="4.2.2.29"/>
    </reaction>
</comment>
<dbReference type="EMBL" id="PNCL01000014">
    <property type="protein sequence ID" value="TMP61826.1"/>
    <property type="molecule type" value="Genomic_DNA"/>
</dbReference>
<protein>
    <recommendedName>
        <fullName evidence="7">Endolytic murein transglycosylase</fullName>
        <ecNumber evidence="7">4.2.2.29</ecNumber>
    </recommendedName>
    <alternativeName>
        <fullName evidence="7">Peptidoglycan lytic transglycosylase</fullName>
    </alternativeName>
    <alternativeName>
        <fullName evidence="7">Peptidoglycan polymerization terminase</fullName>
    </alternativeName>
</protein>
<keyword evidence="5 7" id="KW-0456">Lyase</keyword>
<dbReference type="AlphaFoldDB" id="A0A5S3XVA7"/>
<proteinExistence type="inferred from homology"/>
<evidence type="ECO:0000313" key="9">
    <source>
        <dbReference type="EMBL" id="TMP61826.1"/>
    </source>
</evidence>
<feature type="site" description="Important for catalytic activity" evidence="7">
    <location>
        <position position="208"/>
    </location>
</feature>
<keyword evidence="7" id="KW-0997">Cell inner membrane</keyword>
<evidence type="ECO:0000256" key="4">
    <source>
        <dbReference type="ARBA" id="ARBA00023136"/>
    </source>
</evidence>
<dbReference type="HAMAP" id="MF_02065">
    <property type="entry name" value="MltG"/>
    <property type="match status" value="1"/>
</dbReference>
<reference evidence="10 11" key="2">
    <citation type="submission" date="2019-06" db="EMBL/GenBank/DDBJ databases">
        <title>Co-occurence of chitin degradation, pigmentation and bioactivity in marine Pseudoalteromonas.</title>
        <authorList>
            <person name="Sonnenschein E.C."/>
            <person name="Bech P.K."/>
        </authorList>
    </citation>
    <scope>NUCLEOTIDE SEQUENCE [LARGE SCALE GENOMIC DNA]</scope>
    <source>
        <strain evidence="11">S2231</strain>
        <strain evidence="10">S2233</strain>
    </source>
</reference>
<name>A0A5S3XVA7_9GAMM</name>
<dbReference type="Proteomes" id="UP000305730">
    <property type="component" value="Unassembled WGS sequence"/>
</dbReference>
<dbReference type="InterPro" id="IPR003770">
    <property type="entry name" value="MLTG-like"/>
</dbReference>
<comment type="similarity">
    <text evidence="7">Belongs to the transglycosylase MltG family.</text>
</comment>
<dbReference type="NCBIfam" id="TIGR00247">
    <property type="entry name" value="endolytic transglycosylase MltG"/>
    <property type="match status" value="1"/>
</dbReference>
<keyword evidence="6 7" id="KW-0961">Cell wall biogenesis/degradation</keyword>
<dbReference type="CDD" id="cd08010">
    <property type="entry name" value="MltG_like"/>
    <property type="match status" value="1"/>
</dbReference>
<dbReference type="EC" id="4.2.2.29" evidence="7"/>
<evidence type="ECO:0000256" key="2">
    <source>
        <dbReference type="ARBA" id="ARBA00022692"/>
    </source>
</evidence>
<reference evidence="9 11" key="1">
    <citation type="submission" date="2017-12" db="EMBL/GenBank/DDBJ databases">
        <authorList>
            <person name="Paulsen S."/>
            <person name="Gram L.K."/>
        </authorList>
    </citation>
    <scope>NUCLEOTIDE SEQUENCE [LARGE SCALE GENOMIC DNA]</scope>
    <source>
        <strain evidence="9 11">S2231</strain>
        <strain evidence="8">S2233</strain>
    </source>
</reference>
<keyword evidence="3 7" id="KW-1133">Transmembrane helix</keyword>
<keyword evidence="10" id="KW-1185">Reference proteome</keyword>
<dbReference type="PANTHER" id="PTHR30518:SF2">
    <property type="entry name" value="ENDOLYTIC MUREIN TRANSGLYCOSYLASE"/>
    <property type="match status" value="1"/>
</dbReference>
<keyword evidence="4 7" id="KW-0472">Membrane</keyword>
<sequence>MKKFFLVVIALIVVVTILFTHQVAKFKSLPLNNVQSLFHVKPGTGFNQLCRAWQNEQYLVSCVPYKFYAKLFPEKVTLKAGVYDISGLTVLAAIEKINEGQQQQFFFTIIEGEQLRVVLNKLKESRYITYDVELKTLTNQLGLDGSAEGYLLPETYAYTAGTSAVSLLNRAKSKMDEVLDVEWNSRAQNLPISTPYQALILASIIEKETGYGPERGLISSVFINRLNAKMRLQTDPTVIYGLGEQFDGDIKRQDLRQYTPYNTYRIKGLPPTPIAMPSQDAIRAALNPEASDYFYFVAKGNGQHQFSKDLTAHNRAVQKYILKRRNDS</sequence>
<dbReference type="EMBL" id="PNCK01000076">
    <property type="protein sequence ID" value="TMP40534.1"/>
    <property type="molecule type" value="Genomic_DNA"/>
</dbReference>
<accession>A0A5S3XVA7</accession>
<dbReference type="Pfam" id="PF02618">
    <property type="entry name" value="YceG"/>
    <property type="match status" value="1"/>
</dbReference>
<keyword evidence="1 7" id="KW-1003">Cell membrane</keyword>
<dbReference type="Gene3D" id="3.30.160.60">
    <property type="entry name" value="Classic Zinc Finger"/>
    <property type="match status" value="1"/>
</dbReference>
<evidence type="ECO:0000256" key="3">
    <source>
        <dbReference type="ARBA" id="ARBA00022989"/>
    </source>
</evidence>
<dbReference type="RefSeq" id="WP_138598110.1">
    <property type="nucleotide sequence ID" value="NZ_PNCK01000076.1"/>
</dbReference>
<reference evidence="9" key="3">
    <citation type="submission" date="2019-09" db="EMBL/GenBank/DDBJ databases">
        <title>Co-occurence of chitin degradation, pigmentation and bioactivity in marine Pseudoalteromonas.</title>
        <authorList>
            <person name="Sonnenschein E.C."/>
            <person name="Bech P.K."/>
        </authorList>
    </citation>
    <scope>NUCLEOTIDE SEQUENCE</scope>
    <source>
        <strain evidence="9">S2231</strain>
        <strain evidence="8">S2233</strain>
    </source>
</reference>
<dbReference type="Proteomes" id="UP000307706">
    <property type="component" value="Unassembled WGS sequence"/>
</dbReference>
<comment type="function">
    <text evidence="7">Functions as a peptidoglycan terminase that cleaves nascent peptidoglycan strands endolytically to terminate their elongation.</text>
</comment>
<gene>
    <name evidence="7" type="primary">mltG</name>
    <name evidence="9" type="ORF">CWB96_03300</name>
    <name evidence="8" type="ORF">CWB97_18300</name>
</gene>
<evidence type="ECO:0000256" key="1">
    <source>
        <dbReference type="ARBA" id="ARBA00022475"/>
    </source>
</evidence>